<evidence type="ECO:0000256" key="2">
    <source>
        <dbReference type="ARBA" id="ARBA00008571"/>
    </source>
</evidence>
<keyword evidence="7" id="KW-1185">Reference proteome</keyword>
<dbReference type="GO" id="GO:0005737">
    <property type="term" value="C:cytoplasm"/>
    <property type="evidence" value="ECO:0007669"/>
    <property type="project" value="UniProtKB-SubCell"/>
</dbReference>
<name>A0A845V3M3_9GAMM</name>
<evidence type="ECO:0000313" key="7">
    <source>
        <dbReference type="Proteomes" id="UP000484885"/>
    </source>
</evidence>
<dbReference type="PANTHER" id="PTHR39585">
    <property type="entry name" value="FAD ASSEMBLY FACTOR SDHE"/>
    <property type="match status" value="1"/>
</dbReference>
<evidence type="ECO:0000256" key="3">
    <source>
        <dbReference type="ARBA" id="ARBA00019418"/>
    </source>
</evidence>
<dbReference type="SUPFAM" id="SSF109910">
    <property type="entry name" value="YgfY-like"/>
    <property type="match status" value="1"/>
</dbReference>
<dbReference type="PANTHER" id="PTHR39585:SF1">
    <property type="entry name" value="FAD ASSEMBLY FACTOR SDHE"/>
    <property type="match status" value="1"/>
</dbReference>
<organism evidence="6 7">
    <name type="scientific">Wenzhouxiangella limi</name>
    <dbReference type="NCBI Taxonomy" id="2707351"/>
    <lineage>
        <taxon>Bacteria</taxon>
        <taxon>Pseudomonadati</taxon>
        <taxon>Pseudomonadota</taxon>
        <taxon>Gammaproteobacteria</taxon>
        <taxon>Chromatiales</taxon>
        <taxon>Wenzhouxiangellaceae</taxon>
        <taxon>Wenzhouxiangella</taxon>
    </lineage>
</organism>
<accession>A0A845V3M3</accession>
<comment type="subcellular location">
    <subcellularLocation>
        <location evidence="1">Cytoplasm</location>
    </subcellularLocation>
</comment>
<dbReference type="GO" id="GO:0006105">
    <property type="term" value="P:succinate metabolic process"/>
    <property type="evidence" value="ECO:0007669"/>
    <property type="project" value="TreeGrafter"/>
</dbReference>
<proteinExistence type="inferred from homology"/>
<comment type="caution">
    <text evidence="6">The sequence shown here is derived from an EMBL/GenBank/DDBJ whole genome shotgun (WGS) entry which is preliminary data.</text>
</comment>
<reference evidence="6 7" key="1">
    <citation type="submission" date="2020-02" db="EMBL/GenBank/DDBJ databases">
        <authorList>
            <person name="Zhang X.-Y."/>
        </authorList>
    </citation>
    <scope>NUCLEOTIDE SEQUENCE [LARGE SCALE GENOMIC DNA]</scope>
    <source>
        <strain evidence="6 7">C33</strain>
    </source>
</reference>
<dbReference type="Gene3D" id="1.10.150.250">
    <property type="entry name" value="Flavinator of succinate dehydrogenase"/>
    <property type="match status" value="1"/>
</dbReference>
<keyword evidence="5" id="KW-0143">Chaperone</keyword>
<evidence type="ECO:0000256" key="4">
    <source>
        <dbReference type="ARBA" id="ARBA00022490"/>
    </source>
</evidence>
<evidence type="ECO:0000256" key="1">
    <source>
        <dbReference type="ARBA" id="ARBA00004496"/>
    </source>
</evidence>
<dbReference type="InterPro" id="IPR036714">
    <property type="entry name" value="SDH_sf"/>
</dbReference>
<keyword evidence="4" id="KW-0963">Cytoplasm</keyword>
<dbReference type="AlphaFoldDB" id="A0A845V3M3"/>
<dbReference type="Pfam" id="PF03937">
    <property type="entry name" value="Sdh5"/>
    <property type="match status" value="1"/>
</dbReference>
<protein>
    <recommendedName>
        <fullName evidence="3">FAD assembly factor SdhE</fullName>
    </recommendedName>
</protein>
<dbReference type="InterPro" id="IPR005631">
    <property type="entry name" value="SDH"/>
</dbReference>
<sequence length="68" mass="7947">MRELDTLLTRWLDQHWASAGEDLQGSFRELLDAEDDQLWNWLLGRSRPESRSLCMIVDDIRGTAVSRD</sequence>
<dbReference type="Proteomes" id="UP000484885">
    <property type="component" value="Unassembled WGS sequence"/>
</dbReference>
<comment type="similarity">
    <text evidence="2">Belongs to the SdhE FAD assembly factor family.</text>
</comment>
<evidence type="ECO:0000256" key="5">
    <source>
        <dbReference type="ARBA" id="ARBA00023186"/>
    </source>
</evidence>
<evidence type="ECO:0000313" key="6">
    <source>
        <dbReference type="EMBL" id="NDY94841.1"/>
    </source>
</evidence>
<gene>
    <name evidence="6" type="ORF">G3I74_03755</name>
</gene>
<dbReference type="InterPro" id="IPR050531">
    <property type="entry name" value="SdhE_FAD_assembly_factor"/>
</dbReference>
<dbReference type="EMBL" id="JAAGSC010000031">
    <property type="protein sequence ID" value="NDY94841.1"/>
    <property type="molecule type" value="Genomic_DNA"/>
</dbReference>